<sequence length="73" mass="8233">MKTAILASVFFLCDFLALGQVSLDKIPLKNGDYTVGFSHYLAIDSSRTYQREMDWNNRFIPIPYTGLEGNGVL</sequence>
<organism evidence="1 2">
    <name type="scientific">Fulvitalea axinellae</name>
    <dbReference type="NCBI Taxonomy" id="1182444"/>
    <lineage>
        <taxon>Bacteria</taxon>
        <taxon>Pseudomonadati</taxon>
        <taxon>Bacteroidota</taxon>
        <taxon>Cytophagia</taxon>
        <taxon>Cytophagales</taxon>
        <taxon>Persicobacteraceae</taxon>
        <taxon>Fulvitalea</taxon>
    </lineage>
</organism>
<reference evidence="1 2" key="1">
    <citation type="submission" date="2021-12" db="EMBL/GenBank/DDBJ databases">
        <title>Genome sequencing of bacteria with rrn-lacking chromosome and rrn-plasmid.</title>
        <authorList>
            <person name="Anda M."/>
            <person name="Iwasaki W."/>
        </authorList>
    </citation>
    <scope>NUCLEOTIDE SEQUENCE [LARGE SCALE GENOMIC DNA]</scope>
    <source>
        <strain evidence="1 2">DSM 100852</strain>
    </source>
</reference>
<evidence type="ECO:0000313" key="2">
    <source>
        <dbReference type="Proteomes" id="UP001348817"/>
    </source>
</evidence>
<name>A0AAU9CIL9_9BACT</name>
<dbReference type="Proteomes" id="UP001348817">
    <property type="component" value="Chromosome"/>
</dbReference>
<dbReference type="KEGG" id="fax:FUAX_02500"/>
<keyword evidence="2" id="KW-1185">Reference proteome</keyword>
<dbReference type="RefSeq" id="WP_338393122.1">
    <property type="nucleotide sequence ID" value="NZ_AP025314.1"/>
</dbReference>
<protein>
    <submittedName>
        <fullName evidence="1">Uncharacterized protein</fullName>
    </submittedName>
</protein>
<dbReference type="AlphaFoldDB" id="A0AAU9CIL9"/>
<proteinExistence type="predicted"/>
<accession>A0AAU9CIL9</accession>
<evidence type="ECO:0000313" key="1">
    <source>
        <dbReference type="EMBL" id="BDD07818.1"/>
    </source>
</evidence>
<gene>
    <name evidence="1" type="ORF">FUAX_02500</name>
</gene>
<dbReference type="EMBL" id="AP025314">
    <property type="protein sequence ID" value="BDD07818.1"/>
    <property type="molecule type" value="Genomic_DNA"/>
</dbReference>